<sequence>ETAVKGAVSYGADSVRIWQGILIEFIATFVLVTVILMVVLDTKSKTGLAPLLVGL</sequence>
<keyword evidence="2 5" id="KW-0812">Transmembrane</keyword>
<evidence type="ECO:0000313" key="6">
    <source>
        <dbReference type="EMBL" id="CAF5051173.1"/>
    </source>
</evidence>
<evidence type="ECO:0000256" key="5">
    <source>
        <dbReference type="SAM" id="Phobius"/>
    </source>
</evidence>
<dbReference type="InterPro" id="IPR023271">
    <property type="entry name" value="Aquaporin-like"/>
</dbReference>
<dbReference type="EMBL" id="CAJOBJ010229291">
    <property type="protein sequence ID" value="CAF5051173.1"/>
    <property type="molecule type" value="Genomic_DNA"/>
</dbReference>
<proteinExistence type="predicted"/>
<dbReference type="SUPFAM" id="SSF81338">
    <property type="entry name" value="Aquaporin-like"/>
    <property type="match status" value="1"/>
</dbReference>
<evidence type="ECO:0000256" key="4">
    <source>
        <dbReference type="ARBA" id="ARBA00023136"/>
    </source>
</evidence>
<evidence type="ECO:0000256" key="1">
    <source>
        <dbReference type="ARBA" id="ARBA00004141"/>
    </source>
</evidence>
<feature type="non-terminal residue" evidence="6">
    <location>
        <position position="1"/>
    </location>
</feature>
<organism evidence="6 7">
    <name type="scientific">Rotaria magnacalcarata</name>
    <dbReference type="NCBI Taxonomy" id="392030"/>
    <lineage>
        <taxon>Eukaryota</taxon>
        <taxon>Metazoa</taxon>
        <taxon>Spiralia</taxon>
        <taxon>Gnathifera</taxon>
        <taxon>Rotifera</taxon>
        <taxon>Eurotatoria</taxon>
        <taxon>Bdelloidea</taxon>
        <taxon>Philodinida</taxon>
        <taxon>Philodinidae</taxon>
        <taxon>Rotaria</taxon>
    </lineage>
</organism>
<keyword evidence="4 5" id="KW-0472">Membrane</keyword>
<protein>
    <recommendedName>
        <fullName evidence="8">Aquaporin 8</fullName>
    </recommendedName>
</protein>
<comment type="subcellular location">
    <subcellularLocation>
        <location evidence="1">Membrane</location>
        <topology evidence="1">Multi-pass membrane protein</topology>
    </subcellularLocation>
</comment>
<gene>
    <name evidence="6" type="ORF">GIL414_LOCUS59972</name>
</gene>
<dbReference type="Gene3D" id="1.20.1080.10">
    <property type="entry name" value="Glycerol uptake facilitator protein"/>
    <property type="match status" value="1"/>
</dbReference>
<evidence type="ECO:0000256" key="2">
    <source>
        <dbReference type="ARBA" id="ARBA00022692"/>
    </source>
</evidence>
<accession>A0A8S3E4B9</accession>
<keyword evidence="3 5" id="KW-1133">Transmembrane helix</keyword>
<name>A0A8S3E4B9_9BILA</name>
<evidence type="ECO:0000313" key="7">
    <source>
        <dbReference type="Proteomes" id="UP000681720"/>
    </source>
</evidence>
<evidence type="ECO:0008006" key="8">
    <source>
        <dbReference type="Google" id="ProtNLM"/>
    </source>
</evidence>
<feature type="transmembrane region" description="Helical" evidence="5">
    <location>
        <begin position="17"/>
        <end position="40"/>
    </location>
</feature>
<evidence type="ECO:0000256" key="3">
    <source>
        <dbReference type="ARBA" id="ARBA00022989"/>
    </source>
</evidence>
<dbReference type="Proteomes" id="UP000681720">
    <property type="component" value="Unassembled WGS sequence"/>
</dbReference>
<dbReference type="GO" id="GO:0016020">
    <property type="term" value="C:membrane"/>
    <property type="evidence" value="ECO:0007669"/>
    <property type="project" value="UniProtKB-SubCell"/>
</dbReference>
<feature type="non-terminal residue" evidence="6">
    <location>
        <position position="55"/>
    </location>
</feature>
<reference evidence="6" key="1">
    <citation type="submission" date="2021-02" db="EMBL/GenBank/DDBJ databases">
        <authorList>
            <person name="Nowell W R."/>
        </authorList>
    </citation>
    <scope>NUCLEOTIDE SEQUENCE</scope>
</reference>
<dbReference type="AlphaFoldDB" id="A0A8S3E4B9"/>
<comment type="caution">
    <text evidence="6">The sequence shown here is derived from an EMBL/GenBank/DDBJ whole genome shotgun (WGS) entry which is preliminary data.</text>
</comment>